<dbReference type="AlphaFoldDB" id="A0A0P6Y525"/>
<dbReference type="Pfam" id="PF02561">
    <property type="entry name" value="FliS"/>
    <property type="match status" value="1"/>
</dbReference>
<evidence type="ECO:0000313" key="1">
    <source>
        <dbReference type="EMBL" id="KPL84111.1"/>
    </source>
</evidence>
<gene>
    <name evidence="1" type="ORF">SE15_02730</name>
</gene>
<dbReference type="InterPro" id="IPR003713">
    <property type="entry name" value="FliS"/>
</dbReference>
<sequence length="125" mass="14282">MYQSHYFTQEYRTQDVMSASPVRLVIMAYDVAIRACQQQDFERATRAITLLRDALNFDYAEVATGLFRLYQWCLECLRAGDYQSALNVLVELREAWAEAEKKMSAAPAPGDPLMVRTMVPQYASA</sequence>
<dbReference type="Proteomes" id="UP000050544">
    <property type="component" value="Unassembled WGS sequence"/>
</dbReference>
<dbReference type="EMBL" id="LGKO01000002">
    <property type="protein sequence ID" value="KPL84111.1"/>
    <property type="molecule type" value="Genomic_DNA"/>
</dbReference>
<dbReference type="Gene3D" id="1.20.120.340">
    <property type="entry name" value="Flagellar protein FliS"/>
    <property type="match status" value="1"/>
</dbReference>
<protein>
    <recommendedName>
        <fullName evidence="3">Flagellar protein FliS</fullName>
    </recommendedName>
</protein>
<dbReference type="GO" id="GO:0044780">
    <property type="term" value="P:bacterial-type flagellum assembly"/>
    <property type="evidence" value="ECO:0007669"/>
    <property type="project" value="InterPro"/>
</dbReference>
<dbReference type="SUPFAM" id="SSF101116">
    <property type="entry name" value="Flagellar export chaperone FliS"/>
    <property type="match status" value="1"/>
</dbReference>
<dbReference type="OrthoDB" id="1524959at2"/>
<dbReference type="STRING" id="869279.SE15_02730"/>
<organism evidence="1 2">
    <name type="scientific">Thermanaerothrix daxensis</name>
    <dbReference type="NCBI Taxonomy" id="869279"/>
    <lineage>
        <taxon>Bacteria</taxon>
        <taxon>Bacillati</taxon>
        <taxon>Chloroflexota</taxon>
        <taxon>Anaerolineae</taxon>
        <taxon>Anaerolineales</taxon>
        <taxon>Anaerolineaceae</taxon>
        <taxon>Thermanaerothrix</taxon>
    </lineage>
</organism>
<reference evidence="1 2" key="1">
    <citation type="submission" date="2015-07" db="EMBL/GenBank/DDBJ databases">
        <title>Whole genome sequence of Thermanaerothrix daxensis DSM 23592.</title>
        <authorList>
            <person name="Hemp J."/>
            <person name="Ward L.M."/>
            <person name="Pace L.A."/>
            <person name="Fischer W.W."/>
        </authorList>
    </citation>
    <scope>NUCLEOTIDE SEQUENCE [LARGE SCALE GENOMIC DNA]</scope>
    <source>
        <strain evidence="1 2">GNS-1</strain>
    </source>
</reference>
<dbReference type="RefSeq" id="WP_054520558.1">
    <property type="nucleotide sequence ID" value="NZ_LGKO01000002.1"/>
</dbReference>
<keyword evidence="2" id="KW-1185">Reference proteome</keyword>
<name>A0A0P6Y525_9CHLR</name>
<accession>A0A0P6Y525</accession>
<evidence type="ECO:0008006" key="3">
    <source>
        <dbReference type="Google" id="ProtNLM"/>
    </source>
</evidence>
<evidence type="ECO:0000313" key="2">
    <source>
        <dbReference type="Proteomes" id="UP000050544"/>
    </source>
</evidence>
<dbReference type="InterPro" id="IPR036584">
    <property type="entry name" value="FliS_sf"/>
</dbReference>
<comment type="caution">
    <text evidence="1">The sequence shown here is derived from an EMBL/GenBank/DDBJ whole genome shotgun (WGS) entry which is preliminary data.</text>
</comment>
<proteinExistence type="predicted"/>